<accession>A0ACD1AEP4</accession>
<protein>
    <submittedName>
        <fullName evidence="1">Response regulator transcription factor</fullName>
    </submittedName>
</protein>
<name>A0ACD1AEP4_9FIRM</name>
<proteinExistence type="predicted"/>
<evidence type="ECO:0000313" key="2">
    <source>
        <dbReference type="Proteomes" id="UP000594014"/>
    </source>
</evidence>
<gene>
    <name evidence="1" type="ORF">FRZ06_16880</name>
</gene>
<keyword evidence="2" id="KW-1185">Reference proteome</keyword>
<organism evidence="1 2">
    <name type="scientific">Anoxybacterium hadale</name>
    <dbReference type="NCBI Taxonomy" id="3408580"/>
    <lineage>
        <taxon>Bacteria</taxon>
        <taxon>Bacillati</taxon>
        <taxon>Bacillota</taxon>
        <taxon>Clostridia</taxon>
        <taxon>Peptostreptococcales</taxon>
        <taxon>Anaerovoracaceae</taxon>
        <taxon>Anoxybacterium</taxon>
    </lineage>
</organism>
<dbReference type="Proteomes" id="UP000594014">
    <property type="component" value="Chromosome"/>
</dbReference>
<evidence type="ECO:0000313" key="1">
    <source>
        <dbReference type="EMBL" id="QOX64901.1"/>
    </source>
</evidence>
<sequence length="236" mass="27375">MRVAICDDQAEALELLQSRLEQNGRANVIDCYLSVKQLHQAISEGKSYDLLFMDIDWNQEKTGIDFAHSLNELCPELQIVFVTGHPDSYYQQIFLKHINLCGYMGKPIDLEILEKLMQKALSAIRTKETQQLLIQQQGISHAIPIHKIYYLESRGHQLTIHTAEESLTCYERLENMKERLPRSFHQCHKSYLVNMDYIRLIQQQGILLKTGEKLPVSKAKYADTRAAFFRYIGQTL</sequence>
<dbReference type="EMBL" id="CP042469">
    <property type="protein sequence ID" value="QOX64901.1"/>
    <property type="molecule type" value="Genomic_DNA"/>
</dbReference>
<reference evidence="1" key="1">
    <citation type="submission" date="2019-08" db="EMBL/GenBank/DDBJ databases">
        <title>Genome sequence of Clostridiales bacterium MT110.</title>
        <authorList>
            <person name="Cao J."/>
        </authorList>
    </citation>
    <scope>NUCLEOTIDE SEQUENCE</scope>
    <source>
        <strain evidence="1">MT110</strain>
    </source>
</reference>